<evidence type="ECO:0000256" key="2">
    <source>
        <dbReference type="ARBA" id="ARBA00022448"/>
    </source>
</evidence>
<dbReference type="PANTHER" id="PTHR35011">
    <property type="entry name" value="2,3-DIKETO-L-GULONATE TRAP TRANSPORTER SMALL PERMEASE PROTEIN YIAM"/>
    <property type="match status" value="1"/>
</dbReference>
<evidence type="ECO:0000256" key="1">
    <source>
        <dbReference type="ARBA" id="ARBA00004429"/>
    </source>
</evidence>
<keyword evidence="5 9" id="KW-0812">Transmembrane</keyword>
<evidence type="ECO:0000313" key="12">
    <source>
        <dbReference type="Proteomes" id="UP000236745"/>
    </source>
</evidence>
<reference evidence="11 12" key="1">
    <citation type="submission" date="2016-10" db="EMBL/GenBank/DDBJ databases">
        <authorList>
            <person name="de Groot N.N."/>
        </authorList>
    </citation>
    <scope>NUCLEOTIDE SEQUENCE [LARGE SCALE GENOMIC DNA]</scope>
    <source>
        <strain evidence="11 12">DSM 22012</strain>
    </source>
</reference>
<dbReference type="GO" id="GO:0022857">
    <property type="term" value="F:transmembrane transporter activity"/>
    <property type="evidence" value="ECO:0007669"/>
    <property type="project" value="UniProtKB-UniRule"/>
</dbReference>
<keyword evidence="2 9" id="KW-0813">Transport</keyword>
<dbReference type="InterPro" id="IPR007387">
    <property type="entry name" value="TRAP_DctQ"/>
</dbReference>
<comment type="subcellular location">
    <subcellularLocation>
        <location evidence="1 9">Cell inner membrane</location>
        <topology evidence="1 9">Multi-pass membrane protein</topology>
    </subcellularLocation>
</comment>
<dbReference type="EMBL" id="FNVQ01000007">
    <property type="protein sequence ID" value="SEG86292.1"/>
    <property type="molecule type" value="Genomic_DNA"/>
</dbReference>
<evidence type="ECO:0000313" key="11">
    <source>
        <dbReference type="EMBL" id="SEG86292.1"/>
    </source>
</evidence>
<comment type="function">
    <text evidence="9">Part of the tripartite ATP-independent periplasmic (TRAP) transport system.</text>
</comment>
<evidence type="ECO:0000256" key="9">
    <source>
        <dbReference type="RuleBase" id="RU369079"/>
    </source>
</evidence>
<dbReference type="Proteomes" id="UP000236745">
    <property type="component" value="Unassembled WGS sequence"/>
</dbReference>
<proteinExistence type="inferred from homology"/>
<name>A0A1H6DM04_9GAMM</name>
<evidence type="ECO:0000259" key="10">
    <source>
        <dbReference type="Pfam" id="PF04290"/>
    </source>
</evidence>
<dbReference type="GO" id="GO:0005886">
    <property type="term" value="C:plasma membrane"/>
    <property type="evidence" value="ECO:0007669"/>
    <property type="project" value="UniProtKB-SubCell"/>
</dbReference>
<gene>
    <name evidence="11" type="ORF">SAMN05444390_107164</name>
</gene>
<feature type="domain" description="Tripartite ATP-independent periplasmic transporters DctQ component" evidence="10">
    <location>
        <begin position="26"/>
        <end position="145"/>
    </location>
</feature>
<dbReference type="RefSeq" id="WP_104005621.1">
    <property type="nucleotide sequence ID" value="NZ_FNVQ01000007.1"/>
</dbReference>
<evidence type="ECO:0000256" key="4">
    <source>
        <dbReference type="ARBA" id="ARBA00022519"/>
    </source>
</evidence>
<keyword evidence="4 9" id="KW-0997">Cell inner membrane</keyword>
<accession>A0A1H6DM04</accession>
<dbReference type="Pfam" id="PF04290">
    <property type="entry name" value="DctQ"/>
    <property type="match status" value="1"/>
</dbReference>
<feature type="transmembrane region" description="Helical" evidence="9">
    <location>
        <begin position="87"/>
        <end position="108"/>
    </location>
</feature>
<evidence type="ECO:0000256" key="8">
    <source>
        <dbReference type="ARBA" id="ARBA00038436"/>
    </source>
</evidence>
<keyword evidence="6 9" id="KW-1133">Transmembrane helix</keyword>
<dbReference type="PANTHER" id="PTHR35011:SF10">
    <property type="entry name" value="TRAP TRANSPORTER SMALL PERMEASE PROTEIN"/>
    <property type="match status" value="1"/>
</dbReference>
<keyword evidence="7 9" id="KW-0472">Membrane</keyword>
<protein>
    <recommendedName>
        <fullName evidence="9">TRAP transporter small permease protein</fullName>
    </recommendedName>
</protein>
<dbReference type="GO" id="GO:0015740">
    <property type="term" value="P:C4-dicarboxylate transport"/>
    <property type="evidence" value="ECO:0007669"/>
    <property type="project" value="TreeGrafter"/>
</dbReference>
<dbReference type="InterPro" id="IPR055348">
    <property type="entry name" value="DctQ"/>
</dbReference>
<evidence type="ECO:0000256" key="5">
    <source>
        <dbReference type="ARBA" id="ARBA00022692"/>
    </source>
</evidence>
<feature type="transmembrane region" description="Helical" evidence="9">
    <location>
        <begin position="48"/>
        <end position="66"/>
    </location>
</feature>
<dbReference type="AlphaFoldDB" id="A0A1H6DM04"/>
<evidence type="ECO:0000256" key="6">
    <source>
        <dbReference type="ARBA" id="ARBA00022989"/>
    </source>
</evidence>
<sequence length="159" mass="17726">MIETLRTRLSQGLLLLACSLLVINLAILLYGVFARYLLNASPIWMDELARYLVIASVMLCAGTVYLRDEHMRVNIINRFATGRWGQLLALYHWLVVLLLTGFIAWVSARYAISIQRFMTPGLGISKSIPLLSLPIGFGALCLLTLLRGPVTHTAHSTEN</sequence>
<evidence type="ECO:0000256" key="7">
    <source>
        <dbReference type="ARBA" id="ARBA00023136"/>
    </source>
</evidence>
<comment type="similarity">
    <text evidence="8 9">Belongs to the TRAP transporter small permease family.</text>
</comment>
<dbReference type="OrthoDB" id="4964541at2"/>
<feature type="transmembrane region" description="Helical" evidence="9">
    <location>
        <begin position="12"/>
        <end position="36"/>
    </location>
</feature>
<keyword evidence="12" id="KW-1185">Reference proteome</keyword>
<evidence type="ECO:0000256" key="3">
    <source>
        <dbReference type="ARBA" id="ARBA00022475"/>
    </source>
</evidence>
<keyword evidence="3" id="KW-1003">Cell membrane</keyword>
<organism evidence="11 12">
    <name type="scientific">Marinobacterium lutimaris</name>
    <dbReference type="NCBI Taxonomy" id="568106"/>
    <lineage>
        <taxon>Bacteria</taxon>
        <taxon>Pseudomonadati</taxon>
        <taxon>Pseudomonadota</taxon>
        <taxon>Gammaproteobacteria</taxon>
        <taxon>Oceanospirillales</taxon>
        <taxon>Oceanospirillaceae</taxon>
        <taxon>Marinobacterium</taxon>
    </lineage>
</organism>
<feature type="transmembrane region" description="Helical" evidence="9">
    <location>
        <begin position="128"/>
        <end position="146"/>
    </location>
</feature>
<comment type="subunit">
    <text evidence="9">The complex comprises the extracytoplasmic solute receptor protein and the two transmembrane proteins.</text>
</comment>